<organism evidence="1 2">
    <name type="scientific">Toxoplasma gondii MAS</name>
    <dbReference type="NCBI Taxonomy" id="943118"/>
    <lineage>
        <taxon>Eukaryota</taxon>
        <taxon>Sar</taxon>
        <taxon>Alveolata</taxon>
        <taxon>Apicomplexa</taxon>
        <taxon>Conoidasida</taxon>
        <taxon>Coccidia</taxon>
        <taxon>Eucoccidiorida</taxon>
        <taxon>Eimeriorina</taxon>
        <taxon>Sarcocystidae</taxon>
        <taxon>Toxoplasma</taxon>
    </lineage>
</organism>
<reference evidence="1 2" key="1">
    <citation type="submission" date="2014-04" db="EMBL/GenBank/DDBJ databases">
        <authorList>
            <person name="Sibley D."/>
            <person name="Venepally P."/>
            <person name="Karamycheva S."/>
            <person name="Hadjithomas M."/>
            <person name="Khan A."/>
            <person name="Brunk B."/>
            <person name="Roos D."/>
            <person name="Caler E."/>
            <person name="Lorenzi H."/>
        </authorList>
    </citation>
    <scope>NUCLEOTIDE SEQUENCE [LARGE SCALE GENOMIC DNA]</scope>
    <source>
        <strain evidence="1 2">MAS</strain>
    </source>
</reference>
<dbReference type="VEuPathDB" id="ToxoDB:TGMAS_310760C"/>
<dbReference type="Proteomes" id="UP000028821">
    <property type="component" value="Unassembled WGS sequence"/>
</dbReference>
<dbReference type="EMBL" id="AEXC02000094">
    <property type="protein sequence ID" value="KFH18058.1"/>
    <property type="molecule type" value="Genomic_DNA"/>
</dbReference>
<protein>
    <submittedName>
        <fullName evidence="1">Protein phosphatase 2C domain-containing protein</fullName>
        <ecNumber evidence="1">3.1.3.16</ecNumber>
    </submittedName>
</protein>
<evidence type="ECO:0000313" key="1">
    <source>
        <dbReference type="EMBL" id="KFH18058.1"/>
    </source>
</evidence>
<keyword evidence="1" id="KW-0378">Hydrolase</keyword>
<dbReference type="GO" id="GO:0004722">
    <property type="term" value="F:protein serine/threonine phosphatase activity"/>
    <property type="evidence" value="ECO:0007669"/>
    <property type="project" value="UniProtKB-EC"/>
</dbReference>
<dbReference type="EC" id="3.1.3.16" evidence="1"/>
<proteinExistence type="predicted"/>
<gene>
    <name evidence="1" type="ORF">TGMAS_310760C</name>
</gene>
<accession>A0A086QZM6</accession>
<evidence type="ECO:0000313" key="2">
    <source>
        <dbReference type="Proteomes" id="UP000028821"/>
    </source>
</evidence>
<name>A0A086QZM6_TOXGO</name>
<sequence>EIRSSKVHSRPVDPQNVSKQLVEHVLIDKKSQDNITVLLLKISRK</sequence>
<dbReference type="AlphaFoldDB" id="A0A086QZM6"/>
<feature type="non-terminal residue" evidence="1">
    <location>
        <position position="1"/>
    </location>
</feature>
<comment type="caution">
    <text evidence="1">The sequence shown here is derived from an EMBL/GenBank/DDBJ whole genome shotgun (WGS) entry which is preliminary data.</text>
</comment>